<feature type="transmembrane region" description="Helical" evidence="5">
    <location>
        <begin position="297"/>
        <end position="318"/>
    </location>
</feature>
<dbReference type="InterPro" id="IPR020846">
    <property type="entry name" value="MFS_dom"/>
</dbReference>
<dbReference type="STRING" id="75743.A0A401PY16"/>
<dbReference type="GO" id="GO:0046323">
    <property type="term" value="P:D-glucose import"/>
    <property type="evidence" value="ECO:0007669"/>
    <property type="project" value="TreeGrafter"/>
</dbReference>
<reference evidence="7 8" key="1">
    <citation type="journal article" date="2018" name="Nat. Ecol. Evol.">
        <title>Shark genomes provide insights into elasmobranch evolution and the origin of vertebrates.</title>
        <authorList>
            <person name="Hara Y"/>
            <person name="Yamaguchi K"/>
            <person name="Onimaru K"/>
            <person name="Kadota M"/>
            <person name="Koyanagi M"/>
            <person name="Keeley SD"/>
            <person name="Tatsumi K"/>
            <person name="Tanaka K"/>
            <person name="Motone F"/>
            <person name="Kageyama Y"/>
            <person name="Nozu R"/>
            <person name="Adachi N"/>
            <person name="Nishimura O"/>
            <person name="Nakagawa R"/>
            <person name="Tanegashima C"/>
            <person name="Kiyatake I"/>
            <person name="Matsumoto R"/>
            <person name="Murakumo K"/>
            <person name="Nishida K"/>
            <person name="Terakita A"/>
            <person name="Kuratani S"/>
            <person name="Sato K"/>
            <person name="Hyodo S Kuraku.S."/>
        </authorList>
    </citation>
    <scope>NUCLEOTIDE SEQUENCE [LARGE SCALE GENOMIC DNA]</scope>
</reference>
<dbReference type="PROSITE" id="PS50850">
    <property type="entry name" value="MFS"/>
    <property type="match status" value="1"/>
</dbReference>
<feature type="domain" description="Major facilitator superfamily (MFS) profile" evidence="6">
    <location>
        <begin position="9"/>
        <end position="446"/>
    </location>
</feature>
<evidence type="ECO:0000313" key="8">
    <source>
        <dbReference type="Proteomes" id="UP000288216"/>
    </source>
</evidence>
<dbReference type="OMA" id="VAEGKWH"/>
<feature type="transmembrane region" description="Helical" evidence="5">
    <location>
        <begin position="6"/>
        <end position="27"/>
    </location>
</feature>
<comment type="caution">
    <text evidence="7">The sequence shown here is derived from an EMBL/GenBank/DDBJ whole genome shotgun (WGS) entry which is preliminary data.</text>
</comment>
<evidence type="ECO:0000256" key="1">
    <source>
        <dbReference type="ARBA" id="ARBA00004141"/>
    </source>
</evidence>
<dbReference type="EMBL" id="BFAA01014312">
    <property type="protein sequence ID" value="GCB77998.1"/>
    <property type="molecule type" value="Genomic_DNA"/>
</dbReference>
<comment type="subcellular location">
    <subcellularLocation>
        <location evidence="1">Membrane</location>
        <topology evidence="1">Multi-pass membrane protein</topology>
    </subcellularLocation>
</comment>
<keyword evidence="4 5" id="KW-0472">Membrane</keyword>
<evidence type="ECO:0000256" key="5">
    <source>
        <dbReference type="SAM" id="Phobius"/>
    </source>
</evidence>
<accession>A0A401PY16</accession>
<gene>
    <name evidence="7" type="ORF">scyTo_0019348</name>
</gene>
<evidence type="ECO:0000259" key="6">
    <source>
        <dbReference type="PROSITE" id="PS50850"/>
    </source>
</evidence>
<dbReference type="PROSITE" id="PS00216">
    <property type="entry name" value="SUGAR_TRANSPORT_1"/>
    <property type="match status" value="1"/>
</dbReference>
<dbReference type="SUPFAM" id="SSF103473">
    <property type="entry name" value="MFS general substrate transporter"/>
    <property type="match status" value="1"/>
</dbReference>
<keyword evidence="8" id="KW-1185">Reference proteome</keyword>
<feature type="transmembrane region" description="Helical" evidence="5">
    <location>
        <begin position="98"/>
        <end position="118"/>
    </location>
</feature>
<dbReference type="PANTHER" id="PTHR23503:SF27">
    <property type="entry name" value="SOLUTE CARRIER FAMILY 2, FACILITATED GLUCOSE TRANSPORTER MEMBER 2"/>
    <property type="match status" value="1"/>
</dbReference>
<feature type="transmembrane region" description="Helical" evidence="5">
    <location>
        <begin position="125"/>
        <end position="149"/>
    </location>
</feature>
<dbReference type="PROSITE" id="PS00217">
    <property type="entry name" value="SUGAR_TRANSPORT_2"/>
    <property type="match status" value="1"/>
</dbReference>
<feature type="transmembrane region" description="Helical" evidence="5">
    <location>
        <begin position="392"/>
        <end position="416"/>
    </location>
</feature>
<dbReference type="Proteomes" id="UP000288216">
    <property type="component" value="Unassembled WGS sequence"/>
</dbReference>
<dbReference type="PRINTS" id="PR00171">
    <property type="entry name" value="SUGRTRNSPORT"/>
</dbReference>
<dbReference type="PANTHER" id="PTHR23503">
    <property type="entry name" value="SOLUTE CARRIER FAMILY 2"/>
    <property type="match status" value="1"/>
</dbReference>
<keyword evidence="3 5" id="KW-1133">Transmembrane helix</keyword>
<proteinExistence type="predicted"/>
<dbReference type="Pfam" id="PF00083">
    <property type="entry name" value="Sugar_tr"/>
    <property type="match status" value="1"/>
</dbReference>
<dbReference type="InterPro" id="IPR005828">
    <property type="entry name" value="MFS_sugar_transport-like"/>
</dbReference>
<protein>
    <recommendedName>
        <fullName evidence="6">Major facilitator superfamily (MFS) profile domain-containing protein</fullName>
    </recommendedName>
</protein>
<organism evidence="7 8">
    <name type="scientific">Scyliorhinus torazame</name>
    <name type="common">Cloudy catshark</name>
    <name type="synonym">Catulus torazame</name>
    <dbReference type="NCBI Taxonomy" id="75743"/>
    <lineage>
        <taxon>Eukaryota</taxon>
        <taxon>Metazoa</taxon>
        <taxon>Chordata</taxon>
        <taxon>Craniata</taxon>
        <taxon>Vertebrata</taxon>
        <taxon>Chondrichthyes</taxon>
        <taxon>Elasmobranchii</taxon>
        <taxon>Galeomorphii</taxon>
        <taxon>Galeoidea</taxon>
        <taxon>Carcharhiniformes</taxon>
        <taxon>Scyliorhinidae</taxon>
        <taxon>Scyliorhinus</taxon>
    </lineage>
</organism>
<feature type="transmembrane region" description="Helical" evidence="5">
    <location>
        <begin position="164"/>
        <end position="185"/>
    </location>
</feature>
<name>A0A401PY16_SCYTO</name>
<dbReference type="InterPro" id="IPR045263">
    <property type="entry name" value="GLUT"/>
</dbReference>
<keyword evidence="2 5" id="KW-0812">Transmembrane</keyword>
<dbReference type="InterPro" id="IPR003663">
    <property type="entry name" value="Sugar/inositol_transpt"/>
</dbReference>
<feature type="transmembrane region" description="Helical" evidence="5">
    <location>
        <begin position="325"/>
        <end position="347"/>
    </location>
</feature>
<feature type="transmembrane region" description="Helical" evidence="5">
    <location>
        <begin position="422"/>
        <end position="440"/>
    </location>
</feature>
<dbReference type="InterPro" id="IPR036259">
    <property type="entry name" value="MFS_trans_sf"/>
</dbReference>
<dbReference type="Gene3D" id="1.20.1250.20">
    <property type="entry name" value="MFS general substrate transporter like domains"/>
    <property type="match status" value="2"/>
</dbReference>
<dbReference type="GO" id="GO:0005903">
    <property type="term" value="C:brush border"/>
    <property type="evidence" value="ECO:0007669"/>
    <property type="project" value="TreeGrafter"/>
</dbReference>
<feature type="transmembrane region" description="Helical" evidence="5">
    <location>
        <begin position="190"/>
        <end position="211"/>
    </location>
</feature>
<dbReference type="AlphaFoldDB" id="A0A401PY16"/>
<sequence length="482" mass="52730">EVTGLLVLSVFTAVLGSLQFGYGLGVINAPQEVIENHYGRVLNIAQNETMVGNLTQATKPPKHRSVTVYWTLSVSIFCIGGMFSSFFIGYLADKLGRLKAMLVVNIFAIVGALLMGLAKMGPSHIFIIAGRAITGIYCGISTGLVPMYIGEISPTSLRGALGTMHQLAIVTGILLSQVLGLDFLLGNDRLWPVILGLSGLPAILQTILLPFCPESPRYLYIKLGREEAAKKIYQPHLPSPMPEESLSAHRTHVGHLTPTISVDVYDLTSDMCLNHEIALIFYYSTAIFKQARLTQPVYATIGVGVVNIIFTMISVFLVEHAGRRSLYITGLAGMCCCAVVMTVGLVFQHSFTWMSYLSMSAIFFFVAFFEIGPGPIPWFIVAELFSQGARPAAITIAGFCNWTCNFIVGMCFPYIAELCGPYVFIIFALLLFGFTLFTYFKVPETKGKTFEQIVQGFRCKKSSSQPLKASATELEYLGTTEA</sequence>
<evidence type="ECO:0000256" key="2">
    <source>
        <dbReference type="ARBA" id="ARBA00022692"/>
    </source>
</evidence>
<dbReference type="GO" id="GO:0070837">
    <property type="term" value="P:dehydroascorbic acid transport"/>
    <property type="evidence" value="ECO:0007669"/>
    <property type="project" value="TreeGrafter"/>
</dbReference>
<evidence type="ECO:0000256" key="4">
    <source>
        <dbReference type="ARBA" id="ARBA00023136"/>
    </source>
</evidence>
<dbReference type="InterPro" id="IPR005829">
    <property type="entry name" value="Sugar_transporter_CS"/>
</dbReference>
<dbReference type="GO" id="GO:0055056">
    <property type="term" value="F:D-glucose transmembrane transporter activity"/>
    <property type="evidence" value="ECO:0007669"/>
    <property type="project" value="TreeGrafter"/>
</dbReference>
<dbReference type="GO" id="GO:0005886">
    <property type="term" value="C:plasma membrane"/>
    <property type="evidence" value="ECO:0007669"/>
    <property type="project" value="TreeGrafter"/>
</dbReference>
<feature type="non-terminal residue" evidence="7">
    <location>
        <position position="1"/>
    </location>
</feature>
<feature type="transmembrane region" description="Helical" evidence="5">
    <location>
        <begin position="68"/>
        <end position="92"/>
    </location>
</feature>
<dbReference type="OrthoDB" id="4540492at2759"/>
<evidence type="ECO:0000313" key="7">
    <source>
        <dbReference type="EMBL" id="GCB77998.1"/>
    </source>
</evidence>
<feature type="transmembrane region" description="Helical" evidence="5">
    <location>
        <begin position="353"/>
        <end position="371"/>
    </location>
</feature>
<evidence type="ECO:0000256" key="3">
    <source>
        <dbReference type="ARBA" id="ARBA00022989"/>
    </source>
</evidence>